<dbReference type="RefSeq" id="WP_037276607.1">
    <property type="nucleotide sequence ID" value="NZ_KN293991.1"/>
</dbReference>
<dbReference type="GO" id="GO:0030170">
    <property type="term" value="F:pyridoxal phosphate binding"/>
    <property type="evidence" value="ECO:0007669"/>
    <property type="project" value="InterPro"/>
</dbReference>
<dbReference type="AlphaFoldDB" id="A0A0A0HRI7"/>
<dbReference type="Gene3D" id="2.40.33.20">
    <property type="entry name" value="PK beta-barrel domain-like"/>
    <property type="match status" value="1"/>
</dbReference>
<reference evidence="2 3" key="1">
    <citation type="submission" date="2013-01" db="EMBL/GenBank/DDBJ databases">
        <authorList>
            <person name="Fiebig A."/>
            <person name="Goeker M."/>
            <person name="Klenk H.-P.P."/>
        </authorList>
    </citation>
    <scope>NUCLEOTIDE SEQUENCE [LARGE SCALE GENOMIC DNA]</scope>
    <source>
        <strain evidence="2 3">DSM 17069</strain>
    </source>
</reference>
<dbReference type="STRING" id="215743.ROSMUCSMR3_01830"/>
<dbReference type="InterPro" id="IPR005302">
    <property type="entry name" value="MoCF_Sase_C"/>
</dbReference>
<sequence>MTAIRALWRHPIKGHGREALTAVTLTAGQAMPGDRLWAVALEIARLTTGEWGPCVNFSRGSKTGAIMAINARFDEASETVTLSHPDRPDLTFRPDHDGQAFLDWVRPLMPPDGTQPTRLYRLDGRGFTDTEYPSVSLLNLASNADLADKMGADVSPLRWRCNIHLDGLAPWAEFDLIGKTLRLGTAELLVREPIRRCLATTADPATGVRDLDTLAALNKNWDHQDFGIYAEVITGGTLALGDQLEVL</sequence>
<accession>A0A0A0HRI7</accession>
<evidence type="ECO:0000259" key="1">
    <source>
        <dbReference type="PROSITE" id="PS51340"/>
    </source>
</evidence>
<evidence type="ECO:0000313" key="2">
    <source>
        <dbReference type="EMBL" id="KGM89850.1"/>
    </source>
</evidence>
<comment type="caution">
    <text evidence="2">The sequence shown here is derived from an EMBL/GenBank/DDBJ whole genome shotgun (WGS) entry which is preliminary data.</text>
</comment>
<dbReference type="Proteomes" id="UP000030021">
    <property type="component" value="Unassembled WGS sequence"/>
</dbReference>
<dbReference type="InterPro" id="IPR011037">
    <property type="entry name" value="Pyrv_Knase-like_insert_dom_sf"/>
</dbReference>
<dbReference type="PROSITE" id="PS51340">
    <property type="entry name" value="MOSC"/>
    <property type="match status" value="1"/>
</dbReference>
<dbReference type="EMBL" id="AONH01000001">
    <property type="protein sequence ID" value="KGM89850.1"/>
    <property type="molecule type" value="Genomic_DNA"/>
</dbReference>
<organism evidence="2 3">
    <name type="scientific">Roseovarius mucosus DSM 17069</name>
    <dbReference type="NCBI Taxonomy" id="1288298"/>
    <lineage>
        <taxon>Bacteria</taxon>
        <taxon>Pseudomonadati</taxon>
        <taxon>Pseudomonadota</taxon>
        <taxon>Alphaproteobacteria</taxon>
        <taxon>Rhodobacterales</taxon>
        <taxon>Roseobacteraceae</taxon>
        <taxon>Roseovarius</taxon>
    </lineage>
</organism>
<name>A0A0A0HRI7_9RHOB</name>
<evidence type="ECO:0000313" key="3">
    <source>
        <dbReference type="Proteomes" id="UP000030021"/>
    </source>
</evidence>
<dbReference type="GO" id="GO:0003824">
    <property type="term" value="F:catalytic activity"/>
    <property type="evidence" value="ECO:0007669"/>
    <property type="project" value="InterPro"/>
</dbReference>
<feature type="domain" description="MOSC" evidence="1">
    <location>
        <begin position="106"/>
        <end position="247"/>
    </location>
</feature>
<protein>
    <submittedName>
        <fullName evidence="2">Putative Fe-S protein</fullName>
    </submittedName>
</protein>
<dbReference type="GO" id="GO:0030151">
    <property type="term" value="F:molybdenum ion binding"/>
    <property type="evidence" value="ECO:0007669"/>
    <property type="project" value="InterPro"/>
</dbReference>
<dbReference type="SUPFAM" id="SSF50800">
    <property type="entry name" value="PK beta-barrel domain-like"/>
    <property type="match status" value="1"/>
</dbReference>
<dbReference type="PATRIC" id="fig|1288298.3.peg.447"/>
<gene>
    <name evidence="2" type="ORF">rosmuc_00448</name>
</gene>
<dbReference type="OrthoDB" id="581532at2"/>
<dbReference type="HOGENOM" id="CLU_028286_5_0_5"/>
<dbReference type="Pfam" id="PF03473">
    <property type="entry name" value="MOSC"/>
    <property type="match status" value="1"/>
</dbReference>
<dbReference type="eggNOG" id="COG3217">
    <property type="taxonomic scope" value="Bacteria"/>
</dbReference>
<proteinExistence type="predicted"/>